<organism evidence="2 3">
    <name type="scientific">Urochloa decumbens</name>
    <dbReference type="NCBI Taxonomy" id="240449"/>
    <lineage>
        <taxon>Eukaryota</taxon>
        <taxon>Viridiplantae</taxon>
        <taxon>Streptophyta</taxon>
        <taxon>Embryophyta</taxon>
        <taxon>Tracheophyta</taxon>
        <taxon>Spermatophyta</taxon>
        <taxon>Magnoliopsida</taxon>
        <taxon>Liliopsida</taxon>
        <taxon>Poales</taxon>
        <taxon>Poaceae</taxon>
        <taxon>PACMAD clade</taxon>
        <taxon>Panicoideae</taxon>
        <taxon>Panicodae</taxon>
        <taxon>Paniceae</taxon>
        <taxon>Melinidinae</taxon>
        <taxon>Urochloa</taxon>
    </lineage>
</organism>
<dbReference type="InterPro" id="IPR006740">
    <property type="entry name" value="DUF604"/>
</dbReference>
<sequence length="529" mass="59070">MKAAAGGGGNKEGPAASVLRFVLLLMLPLTVLYILYTLHAILSSTPACTLEHDLVAAKANGIMAASHLGHYNNNNLTSSSYTPSSPPPLSLPPPAAMATTLHDVVFGIAASARLWEKRKEYIKIWWRPGGGMRGFVWMDRRPARPPSDSEAGLLPPIRVSSDTSSFPYTHRRGHRSAIRISRIVSETFRLGLPGARWFVMGDDDTVFLPDNLLTVLRRLDHRQPYYVGSPSESHLQNIYFSYGMAFGGGGFAISRPLAARLERTQDACIRRYPSLYGSDDRIQACMAELGVPLTRHPGFHQYDVYGDLLGLLAAHPVAPLVSLHHLDVVRPLFPDARSRSAAVRRLFEGPVMLDSAGVMQQSICYDESRRWTVSVAWGFVVTVARGLIPPREMETPARTFQNWYRRADYKAHAFNTRPLARNPCQHPALYYLAAARRAVARQGETTVTRYQRWRRRGEVRPTCRWKIPDPDALIDTVLVLKKPDPALWDRSPRRNCCRVLSSPNAAGHDGNKTMTIDVGVCEDWEVDQL</sequence>
<feature type="transmembrane region" description="Helical" evidence="1">
    <location>
        <begin position="21"/>
        <end position="42"/>
    </location>
</feature>
<dbReference type="Proteomes" id="UP001497457">
    <property type="component" value="Chromosome 1b"/>
</dbReference>
<evidence type="ECO:0000256" key="1">
    <source>
        <dbReference type="SAM" id="Phobius"/>
    </source>
</evidence>
<keyword evidence="3" id="KW-1185">Reference proteome</keyword>
<keyword evidence="1" id="KW-1133">Transmembrane helix</keyword>
<dbReference type="AlphaFoldDB" id="A0ABC8V7I4"/>
<dbReference type="EMBL" id="OZ075111">
    <property type="protein sequence ID" value="CAL4884691.1"/>
    <property type="molecule type" value="Genomic_DNA"/>
</dbReference>
<protein>
    <submittedName>
        <fullName evidence="2">Uncharacterized protein</fullName>
    </submittedName>
</protein>
<dbReference type="PANTHER" id="PTHR10811">
    <property type="entry name" value="FRINGE-RELATED"/>
    <property type="match status" value="1"/>
</dbReference>
<keyword evidence="1" id="KW-0812">Transmembrane</keyword>
<name>A0ABC8V7I4_9POAL</name>
<dbReference type="Pfam" id="PF04646">
    <property type="entry name" value="DUF604"/>
    <property type="match status" value="1"/>
</dbReference>
<dbReference type="Gene3D" id="3.90.550.50">
    <property type="match status" value="1"/>
</dbReference>
<evidence type="ECO:0000313" key="2">
    <source>
        <dbReference type="EMBL" id="CAL4884691.1"/>
    </source>
</evidence>
<dbReference type="FunFam" id="3.90.550.50:FF:000006">
    <property type="entry name" value="Fringe-related protein-like"/>
    <property type="match status" value="1"/>
</dbReference>
<accession>A0ABC8V7I4</accession>
<proteinExistence type="predicted"/>
<gene>
    <name evidence="2" type="ORF">URODEC1_LOCUS64</name>
</gene>
<reference evidence="2" key="1">
    <citation type="submission" date="2024-10" db="EMBL/GenBank/DDBJ databases">
        <authorList>
            <person name="Ryan C."/>
        </authorList>
    </citation>
    <scope>NUCLEOTIDE SEQUENCE [LARGE SCALE GENOMIC DNA]</scope>
</reference>
<evidence type="ECO:0000313" key="3">
    <source>
        <dbReference type="Proteomes" id="UP001497457"/>
    </source>
</evidence>
<keyword evidence="1" id="KW-0472">Membrane</keyword>